<evidence type="ECO:0000256" key="2">
    <source>
        <dbReference type="ARBA" id="ARBA00023125"/>
    </source>
</evidence>
<protein>
    <submittedName>
        <fullName evidence="5">Curved DNA-binding protein</fullName>
    </submittedName>
</protein>
<dbReference type="EMBL" id="JACHHQ010000019">
    <property type="protein sequence ID" value="MBB5202629.1"/>
    <property type="molecule type" value="Genomic_DNA"/>
</dbReference>
<keyword evidence="1" id="KW-0963">Cytoplasm</keyword>
<dbReference type="PANTHER" id="PTHR43096">
    <property type="entry name" value="DNAJ HOMOLOG 1, MITOCHONDRIAL-RELATED"/>
    <property type="match status" value="1"/>
</dbReference>
<gene>
    <name evidence="5" type="ORF">HNR39_004499</name>
</gene>
<dbReference type="Gene3D" id="2.60.260.20">
    <property type="entry name" value="Urease metallochaperone UreE, N-terminal domain"/>
    <property type="match status" value="2"/>
</dbReference>
<dbReference type="PROSITE" id="PS50076">
    <property type="entry name" value="DNAJ_2"/>
    <property type="match status" value="1"/>
</dbReference>
<dbReference type="AlphaFoldDB" id="A0A840S259"/>
<evidence type="ECO:0000259" key="4">
    <source>
        <dbReference type="PROSITE" id="PS50076"/>
    </source>
</evidence>
<evidence type="ECO:0000256" key="3">
    <source>
        <dbReference type="ARBA" id="ARBA00023186"/>
    </source>
</evidence>
<dbReference type="CDD" id="cd06257">
    <property type="entry name" value="DnaJ"/>
    <property type="match status" value="1"/>
</dbReference>
<accession>A0A840S259</accession>
<dbReference type="FunFam" id="2.60.260.20:FF:000013">
    <property type="entry name" value="DnaJ subfamily B member 11"/>
    <property type="match status" value="1"/>
</dbReference>
<dbReference type="FunFam" id="2.60.260.20:FF:000008">
    <property type="entry name" value="Curved DNA-binding protein"/>
    <property type="match status" value="1"/>
</dbReference>
<dbReference type="GO" id="GO:0003677">
    <property type="term" value="F:DNA binding"/>
    <property type="evidence" value="ECO:0007669"/>
    <property type="project" value="UniProtKB-KW"/>
</dbReference>
<dbReference type="Pfam" id="PF00226">
    <property type="entry name" value="DnaJ"/>
    <property type="match status" value="1"/>
</dbReference>
<organism evidence="5 6">
    <name type="scientific">Glaciimonas immobilis</name>
    <dbReference type="NCBI Taxonomy" id="728004"/>
    <lineage>
        <taxon>Bacteria</taxon>
        <taxon>Pseudomonadati</taxon>
        <taxon>Pseudomonadota</taxon>
        <taxon>Betaproteobacteria</taxon>
        <taxon>Burkholderiales</taxon>
        <taxon>Oxalobacteraceae</taxon>
        <taxon>Glaciimonas</taxon>
    </lineage>
</organism>
<feature type="domain" description="J" evidence="4">
    <location>
        <begin position="5"/>
        <end position="69"/>
    </location>
</feature>
<dbReference type="GO" id="GO:0051082">
    <property type="term" value="F:unfolded protein binding"/>
    <property type="evidence" value="ECO:0007669"/>
    <property type="project" value="InterPro"/>
</dbReference>
<dbReference type="GO" id="GO:0042026">
    <property type="term" value="P:protein refolding"/>
    <property type="evidence" value="ECO:0007669"/>
    <property type="project" value="TreeGrafter"/>
</dbReference>
<dbReference type="Pfam" id="PF01556">
    <property type="entry name" value="DnaJ_C"/>
    <property type="match status" value="1"/>
</dbReference>
<evidence type="ECO:0000313" key="6">
    <source>
        <dbReference type="Proteomes" id="UP000571084"/>
    </source>
</evidence>
<dbReference type="Gene3D" id="1.10.287.110">
    <property type="entry name" value="DnaJ domain"/>
    <property type="match status" value="1"/>
</dbReference>
<dbReference type="PANTHER" id="PTHR43096:SF52">
    <property type="entry name" value="DNAJ HOMOLOG 1, MITOCHONDRIAL-RELATED"/>
    <property type="match status" value="1"/>
</dbReference>
<keyword evidence="2 5" id="KW-0238">DNA-binding</keyword>
<dbReference type="SUPFAM" id="SSF49493">
    <property type="entry name" value="HSP40/DnaJ peptide-binding domain"/>
    <property type="match status" value="2"/>
</dbReference>
<comment type="caution">
    <text evidence="5">The sequence shown here is derived from an EMBL/GenBank/DDBJ whole genome shotgun (WGS) entry which is preliminary data.</text>
</comment>
<dbReference type="Proteomes" id="UP000571084">
    <property type="component" value="Unassembled WGS sequence"/>
</dbReference>
<name>A0A840S259_9BURK</name>
<dbReference type="InterPro" id="IPR002939">
    <property type="entry name" value="DnaJ_C"/>
</dbReference>
<dbReference type="InterPro" id="IPR001623">
    <property type="entry name" value="DnaJ_domain"/>
</dbReference>
<dbReference type="CDD" id="cd10747">
    <property type="entry name" value="DnaJ_C"/>
    <property type="match status" value="1"/>
</dbReference>
<proteinExistence type="predicted"/>
<dbReference type="InterPro" id="IPR036869">
    <property type="entry name" value="J_dom_sf"/>
</dbReference>
<dbReference type="InterPro" id="IPR008971">
    <property type="entry name" value="HSP40/DnaJ_pept-bd"/>
</dbReference>
<dbReference type="GO" id="GO:0005737">
    <property type="term" value="C:cytoplasm"/>
    <property type="evidence" value="ECO:0007669"/>
    <property type="project" value="TreeGrafter"/>
</dbReference>
<dbReference type="RefSeq" id="WP_168057423.1">
    <property type="nucleotide sequence ID" value="NZ_JAAOZT010000023.1"/>
</dbReference>
<reference evidence="5 6" key="1">
    <citation type="submission" date="2020-08" db="EMBL/GenBank/DDBJ databases">
        <title>Genomic Encyclopedia of Type Strains, Phase IV (KMG-IV): sequencing the most valuable type-strain genomes for metagenomic binning, comparative biology and taxonomic classification.</title>
        <authorList>
            <person name="Goeker M."/>
        </authorList>
    </citation>
    <scope>NUCLEOTIDE SEQUENCE [LARGE SCALE GENOMIC DNA]</scope>
    <source>
        <strain evidence="5 6">DSM 23240</strain>
    </source>
</reference>
<keyword evidence="3" id="KW-0143">Chaperone</keyword>
<evidence type="ECO:0000313" key="5">
    <source>
        <dbReference type="EMBL" id="MBB5202629.1"/>
    </source>
</evidence>
<keyword evidence="6" id="KW-1185">Reference proteome</keyword>
<dbReference type="SMART" id="SM00271">
    <property type="entry name" value="DnaJ"/>
    <property type="match status" value="1"/>
</dbReference>
<evidence type="ECO:0000256" key="1">
    <source>
        <dbReference type="ARBA" id="ARBA00022490"/>
    </source>
</evidence>
<dbReference type="SUPFAM" id="SSF46565">
    <property type="entry name" value="Chaperone J-domain"/>
    <property type="match status" value="1"/>
</dbReference>
<dbReference type="PRINTS" id="PR00625">
    <property type="entry name" value="JDOMAIN"/>
</dbReference>
<sequence length="313" mass="34618">MKFKDYYSALGVDRNATAAEIKQAYRKLAHKYHPDISKDPKGEEKFKEIAEAYATLKDQEKRDAYDTLGRHKQGENVQPPQDWQQAFNDSNGGFSDVDMADILAAFAASRHAGGQPRQRRPSHGQDYEVKAPITLEQIYAGGEIDVNLNLPEYDQQGLIHRVPRTFRVKVPKGAEDGQRLRLPGKGGQGSNGGKNGDLYVIMVVIPHPFYRVSEKDLFIDLPLAPWEAVLGATVQVPTLGGMVELKIPPSTAANRQFRLARRGLPAANGEHGHLFAVVRIEVPKSSTPAEQALFKQLATESTFNPRAHFNIGG</sequence>
<dbReference type="InterPro" id="IPR018253">
    <property type="entry name" value="DnaJ_domain_CS"/>
</dbReference>
<dbReference type="PROSITE" id="PS00636">
    <property type="entry name" value="DNAJ_1"/>
    <property type="match status" value="1"/>
</dbReference>